<dbReference type="Pfam" id="PF00497">
    <property type="entry name" value="SBP_bac_3"/>
    <property type="match status" value="1"/>
</dbReference>
<dbReference type="EMBL" id="FNOX01000014">
    <property type="protein sequence ID" value="SDZ61703.1"/>
    <property type="molecule type" value="Genomic_DNA"/>
</dbReference>
<evidence type="ECO:0000313" key="5">
    <source>
        <dbReference type="Proteomes" id="UP000182902"/>
    </source>
</evidence>
<protein>
    <submittedName>
        <fullName evidence="4">Polar amino acid transport system substrate-binding protein</fullName>
    </submittedName>
</protein>
<dbReference type="Gene3D" id="3.40.190.10">
    <property type="entry name" value="Periplasmic binding protein-like II"/>
    <property type="match status" value="2"/>
</dbReference>
<comment type="similarity">
    <text evidence="1">Belongs to the bacterial solute-binding protein 3 family.</text>
</comment>
<sequence>MEFDLAAVRKDIAPQGKLRVAINLGNPVLAKLDEKTQVFSGVSVVLANALADELGIAISLTAYDAAGKVFAALEEGAWDLAFLAIEPVRAEKISFSNPYVCIDGTYLVRTQSKSDRASELDSVGCRIAVGRGAAYDLFLSRTLKNAELVRANTSAAAVDEFLKLGLDAAAGVRQPLERFARSTTGVRVLSDNFTEIRQAMAVPKGRALSAEYVQNFINRCLRSGLVAKALGDSGEPDARVAQPYVG</sequence>
<reference evidence="4 5" key="1">
    <citation type="submission" date="2016-10" db="EMBL/GenBank/DDBJ databases">
        <authorList>
            <person name="de Groot N.N."/>
        </authorList>
    </citation>
    <scope>NUCLEOTIDE SEQUENCE [LARGE SCALE GENOMIC DNA]</scope>
    <source>
        <strain evidence="4 5">ICMP 14252</strain>
    </source>
</reference>
<dbReference type="RefSeq" id="WP_069787433.1">
    <property type="nucleotide sequence ID" value="NZ_FNOX01000014.1"/>
</dbReference>
<evidence type="ECO:0000259" key="3">
    <source>
        <dbReference type="SMART" id="SM00062"/>
    </source>
</evidence>
<accession>A0A1H3UGX2</accession>
<organism evidence="4 5">
    <name type="scientific">Pseudomonas salomonii</name>
    <dbReference type="NCBI Taxonomy" id="191391"/>
    <lineage>
        <taxon>Bacteria</taxon>
        <taxon>Pseudomonadati</taxon>
        <taxon>Pseudomonadota</taxon>
        <taxon>Gammaproteobacteria</taxon>
        <taxon>Pseudomonadales</taxon>
        <taxon>Pseudomonadaceae</taxon>
        <taxon>Pseudomonas</taxon>
    </lineage>
</organism>
<name>A0A1H3UGX2_9PSED</name>
<proteinExistence type="inferred from homology"/>
<evidence type="ECO:0000313" key="4">
    <source>
        <dbReference type="EMBL" id="SDZ61703.1"/>
    </source>
</evidence>
<feature type="domain" description="Solute-binding protein family 3/N-terminal" evidence="3">
    <location>
        <begin position="17"/>
        <end position="233"/>
    </location>
</feature>
<evidence type="ECO:0000256" key="2">
    <source>
        <dbReference type="ARBA" id="ARBA00022729"/>
    </source>
</evidence>
<dbReference type="PANTHER" id="PTHR35936">
    <property type="entry name" value="MEMBRANE-BOUND LYTIC MUREIN TRANSGLYCOSYLASE F"/>
    <property type="match status" value="1"/>
</dbReference>
<dbReference type="InterPro" id="IPR001638">
    <property type="entry name" value="Solute-binding_3/MltF_N"/>
</dbReference>
<dbReference type="SUPFAM" id="SSF53850">
    <property type="entry name" value="Periplasmic binding protein-like II"/>
    <property type="match status" value="1"/>
</dbReference>
<dbReference type="PANTHER" id="PTHR35936:SF17">
    <property type="entry name" value="ARGININE-BINDING EXTRACELLULAR PROTEIN ARTP"/>
    <property type="match status" value="1"/>
</dbReference>
<gene>
    <name evidence="4" type="ORF">SAMN05216247_11445</name>
</gene>
<dbReference type="SMART" id="SM00062">
    <property type="entry name" value="PBPb"/>
    <property type="match status" value="1"/>
</dbReference>
<keyword evidence="2" id="KW-0732">Signal</keyword>
<dbReference type="Proteomes" id="UP000182902">
    <property type="component" value="Unassembled WGS sequence"/>
</dbReference>
<dbReference type="AlphaFoldDB" id="A0A1H3UGX2"/>
<evidence type="ECO:0000256" key="1">
    <source>
        <dbReference type="ARBA" id="ARBA00010333"/>
    </source>
</evidence>